<comment type="caution">
    <text evidence="1">The sequence shown here is derived from an EMBL/GenBank/DDBJ whole genome shotgun (WGS) entry which is preliminary data.</text>
</comment>
<gene>
    <name evidence="1" type="ORF">Aau02nite_01400</name>
</gene>
<protein>
    <submittedName>
        <fullName evidence="1">Uncharacterized protein</fullName>
    </submittedName>
</protein>
<evidence type="ECO:0000313" key="1">
    <source>
        <dbReference type="EMBL" id="GIM63029.1"/>
    </source>
</evidence>
<evidence type="ECO:0000313" key="2">
    <source>
        <dbReference type="Proteomes" id="UP000681340"/>
    </source>
</evidence>
<name>A0A919VHZ5_9ACTN</name>
<keyword evidence="2" id="KW-1185">Reference proteome</keyword>
<proteinExistence type="predicted"/>
<reference evidence="1" key="1">
    <citation type="submission" date="2021-03" db="EMBL/GenBank/DDBJ databases">
        <title>Whole genome shotgun sequence of Actinoplanes auranticolor NBRC 12245.</title>
        <authorList>
            <person name="Komaki H."/>
            <person name="Tamura T."/>
        </authorList>
    </citation>
    <scope>NUCLEOTIDE SEQUENCE</scope>
    <source>
        <strain evidence="1">NBRC 12245</strain>
    </source>
</reference>
<dbReference type="AlphaFoldDB" id="A0A919VHZ5"/>
<sequence>MSFVHVGDCEGVGFPPVDAAGAGDSVVRFGSLLGGGGVVGPVVVREGWDGAGRRDVLVGRGVVDGGGGLVAVVEGSGDGSAVGGVPGGTPSCWKMPGSPCHQSRTLS</sequence>
<dbReference type="Proteomes" id="UP000681340">
    <property type="component" value="Unassembled WGS sequence"/>
</dbReference>
<organism evidence="1 2">
    <name type="scientific">Actinoplanes auranticolor</name>
    <dbReference type="NCBI Taxonomy" id="47988"/>
    <lineage>
        <taxon>Bacteria</taxon>
        <taxon>Bacillati</taxon>
        <taxon>Actinomycetota</taxon>
        <taxon>Actinomycetes</taxon>
        <taxon>Micromonosporales</taxon>
        <taxon>Micromonosporaceae</taxon>
        <taxon>Actinoplanes</taxon>
    </lineage>
</organism>
<dbReference type="EMBL" id="BOQL01000001">
    <property type="protein sequence ID" value="GIM63029.1"/>
    <property type="molecule type" value="Genomic_DNA"/>
</dbReference>
<accession>A0A919VHZ5</accession>